<feature type="region of interest" description="Disordered" evidence="1">
    <location>
        <begin position="142"/>
        <end position="193"/>
    </location>
</feature>
<feature type="region of interest" description="Disordered" evidence="1">
    <location>
        <begin position="235"/>
        <end position="266"/>
    </location>
</feature>
<feature type="region of interest" description="Disordered" evidence="1">
    <location>
        <begin position="545"/>
        <end position="568"/>
    </location>
</feature>
<feature type="compositionally biased region" description="Low complexity" evidence="1">
    <location>
        <begin position="481"/>
        <end position="509"/>
    </location>
</feature>
<evidence type="ECO:0000313" key="4">
    <source>
        <dbReference type="Proteomes" id="UP000383932"/>
    </source>
</evidence>
<dbReference type="OrthoDB" id="661148at2759"/>
<dbReference type="Proteomes" id="UP000383932">
    <property type="component" value="Unassembled WGS sequence"/>
</dbReference>
<dbReference type="Gene3D" id="3.10.20.90">
    <property type="entry name" value="Phosphatidylinositol 3-kinase Catalytic Subunit, Chain A, domain 1"/>
    <property type="match status" value="1"/>
</dbReference>
<dbReference type="PANTHER" id="PTHR20930">
    <property type="entry name" value="OVARIAN CARCINOMA ANTIGEN CA125-RELATED"/>
    <property type="match status" value="1"/>
</dbReference>
<feature type="domain" description="PB1" evidence="2">
    <location>
        <begin position="19"/>
        <end position="117"/>
    </location>
</feature>
<reference evidence="3 4" key="1">
    <citation type="journal article" date="2019" name="Fungal Biol. Biotechnol.">
        <title>Draft genome sequence of fastidious pathogen Ceratobasidium theobromae, which causes vascular-streak dieback in Theobroma cacao.</title>
        <authorList>
            <person name="Ali S.S."/>
            <person name="Asman A."/>
            <person name="Shao J."/>
            <person name="Firmansyah A.P."/>
            <person name="Susilo A.W."/>
            <person name="Rosmana A."/>
            <person name="McMahon P."/>
            <person name="Junaid M."/>
            <person name="Guest D."/>
            <person name="Kheng T.Y."/>
            <person name="Meinhardt L.W."/>
            <person name="Bailey B.A."/>
        </authorList>
    </citation>
    <scope>NUCLEOTIDE SEQUENCE [LARGE SCALE GENOMIC DNA]</scope>
    <source>
        <strain evidence="3 4">CT2</strain>
    </source>
</reference>
<dbReference type="PANTHER" id="PTHR20930:SF0">
    <property type="entry name" value="PROTEIN ILRUN"/>
    <property type="match status" value="1"/>
</dbReference>
<organism evidence="3 4">
    <name type="scientific">Ceratobasidium theobromae</name>
    <dbReference type="NCBI Taxonomy" id="1582974"/>
    <lineage>
        <taxon>Eukaryota</taxon>
        <taxon>Fungi</taxon>
        <taxon>Dikarya</taxon>
        <taxon>Basidiomycota</taxon>
        <taxon>Agaricomycotina</taxon>
        <taxon>Agaricomycetes</taxon>
        <taxon>Cantharellales</taxon>
        <taxon>Ceratobasidiaceae</taxon>
        <taxon>Ceratobasidium</taxon>
    </lineage>
</organism>
<dbReference type="PROSITE" id="PS51745">
    <property type="entry name" value="PB1"/>
    <property type="match status" value="1"/>
</dbReference>
<feature type="region of interest" description="Disordered" evidence="1">
    <location>
        <begin position="463"/>
        <end position="509"/>
    </location>
</feature>
<proteinExistence type="predicted"/>
<dbReference type="Pfam" id="PF00564">
    <property type="entry name" value="PB1"/>
    <property type="match status" value="1"/>
</dbReference>
<comment type="caution">
    <text evidence="3">The sequence shown here is derived from an EMBL/GenBank/DDBJ whole genome shotgun (WGS) entry which is preliminary data.</text>
</comment>
<feature type="compositionally biased region" description="Polar residues" evidence="1">
    <location>
        <begin position="467"/>
        <end position="480"/>
    </location>
</feature>
<name>A0A5N5QKY4_9AGAM</name>
<evidence type="ECO:0000256" key="1">
    <source>
        <dbReference type="SAM" id="MobiDB-lite"/>
    </source>
</evidence>
<accession>A0A5N5QKY4</accession>
<dbReference type="SMART" id="SM00666">
    <property type="entry name" value="PB1"/>
    <property type="match status" value="1"/>
</dbReference>
<evidence type="ECO:0000259" key="2">
    <source>
        <dbReference type="PROSITE" id="PS51745"/>
    </source>
</evidence>
<protein>
    <submittedName>
        <fullName evidence="3">ZZ-type zinc finger-containing protein P35G2,11c</fullName>
    </submittedName>
</protein>
<feature type="region of interest" description="Disordered" evidence="1">
    <location>
        <begin position="400"/>
        <end position="428"/>
    </location>
</feature>
<dbReference type="EMBL" id="SSOP01000065">
    <property type="protein sequence ID" value="KAB5592425.1"/>
    <property type="molecule type" value="Genomic_DNA"/>
</dbReference>
<feature type="compositionally biased region" description="Low complexity" evidence="1">
    <location>
        <begin position="307"/>
        <end position="341"/>
    </location>
</feature>
<gene>
    <name evidence="3" type="ORF">CTheo_4133</name>
</gene>
<feature type="region of interest" description="Disordered" evidence="1">
    <location>
        <begin position="305"/>
        <end position="359"/>
    </location>
</feature>
<sequence length="595" mass="63780">MCPAYSDYGSVSSMRGDIPLVVKCTFDRSMRRITFQSAQTCTYDLLRARIEECFSLAASSFTISYTDDDAEVTDITSDNDLTEAVAYFQVGEDVPGSGASVYSSRSSGPRKITLRVTVAVDYDGPSLSDTASLVSLDEYAGRRNQGDSQRNPNGFGLPPEQDTATVSSHKVPATAARHTVPDNFSLSGTDEGPDTADVFQRLRLDTSTTSLPSERGAQWLREQNAYVMRTVLGVEPEPSVSDETEAEPEPPRSAVDSRGGDLALERDERGNYYYTYTSEAATSIAGPEPQPQKAEASQHNLAWLAAQQQSKPQSTHSSSNSSRSTQPSSLGSHPSSSSTDITPPPLPPRRINPADYPDIPPEVLQFLSAEAPGVDTPERVTDCSACGVVLDSFRYVCSTCGEKPSRPAQPESPTTVIEGGGKGKERAVDPFADEHAGTHTYPPGRSSRGGSFGWTYTEDYARPNYSIPRTRNPQSPQTRYSPHSRTSPSPRLHHPSSPAASSPSSSSSSGLEHGYELCMGCIETAGVVHAAESASLASLAGGSSATLLGSGVNRDGTTISTGKKRRTGRRHAYIEKVWSSGAWKDVGEFLLSYSP</sequence>
<dbReference type="InterPro" id="IPR000270">
    <property type="entry name" value="PB1_dom"/>
</dbReference>
<dbReference type="AlphaFoldDB" id="A0A5N5QKY4"/>
<evidence type="ECO:0000313" key="3">
    <source>
        <dbReference type="EMBL" id="KAB5592425.1"/>
    </source>
</evidence>
<dbReference type="InterPro" id="IPR053793">
    <property type="entry name" value="PB1-like"/>
</dbReference>
<keyword evidence="4" id="KW-1185">Reference proteome</keyword>
<dbReference type="SUPFAM" id="SSF54277">
    <property type="entry name" value="CAD &amp; PB1 domains"/>
    <property type="match status" value="1"/>
</dbReference>